<feature type="transmembrane region" description="Helical" evidence="3">
    <location>
        <begin position="409"/>
        <end position="433"/>
    </location>
</feature>
<evidence type="ECO:0000313" key="5">
    <source>
        <dbReference type="Proteomes" id="UP000188597"/>
    </source>
</evidence>
<proteinExistence type="inferred from homology"/>
<evidence type="ECO:0000313" key="4">
    <source>
        <dbReference type="EMBL" id="OOE14105.1"/>
    </source>
</evidence>
<dbReference type="InterPro" id="IPR050768">
    <property type="entry name" value="UPF0353/GerABKA_families"/>
</dbReference>
<dbReference type="Proteomes" id="UP000188597">
    <property type="component" value="Unassembled WGS sequence"/>
</dbReference>
<accession>A0A1V3GB80</accession>
<sequence>MRFFKTGKSIKSHPIAEKKENKQLDNNILWQETGISDWESGYIESLISQERFNKEVLRFLQDHKMLSSKEMYEQLPFGNKHWNENPDKKTINAMVLQGCVALKKSSSTGMIFVHLMKEQTVRAISVPEVEFSVIGPKEAFNEALETNLVLIQKRLPTSALQIELIEIGLRTKTKVAVLYLKDVANEQNVKTLKDRLAGIEYDHILDSSYLIQMIEDNKMSIFPQFIDTERPDRIVASLIEGKVAFITQGSPHGVYGPVSILEFFSAFDDYFVSWHIASLFRLMRMVAVFFSIFATPLYVSVITYHPELIPDDLLTTLTTSRTDIPFPPVLEALFLELTIELLREAGARLPTKVGQTIGIVGGIVIGTASVEAGLTSNVLLIIVALSALASFTTPVYRMSNAIRLVRFPMIILSGFWGLLSLTLGLMMIISHLLALTSLGRPYLAPIYPPRLSDWKDSFVRLPFYVQKERPKQLKVKEKRKMSWWKKRDIDEFE</sequence>
<feature type="transmembrane region" description="Helical" evidence="3">
    <location>
        <begin position="285"/>
        <end position="304"/>
    </location>
</feature>
<dbReference type="OrthoDB" id="9772630at2"/>
<keyword evidence="3" id="KW-0812">Transmembrane</keyword>
<dbReference type="PIRSF" id="PIRSF005690">
    <property type="entry name" value="GerBA"/>
    <property type="match status" value="1"/>
</dbReference>
<evidence type="ECO:0000256" key="3">
    <source>
        <dbReference type="SAM" id="Phobius"/>
    </source>
</evidence>
<dbReference type="InterPro" id="IPR004995">
    <property type="entry name" value="Spore_Ger"/>
</dbReference>
<protein>
    <recommendedName>
        <fullName evidence="6">Spore germination protein</fullName>
    </recommendedName>
</protein>
<gene>
    <name evidence="4" type="ORF">UN64_02530</name>
</gene>
<comment type="caution">
    <text evidence="4">The sequence shown here is derived from an EMBL/GenBank/DDBJ whole genome shotgun (WGS) entry which is preliminary data.</text>
</comment>
<evidence type="ECO:0000256" key="2">
    <source>
        <dbReference type="ARBA" id="ARBA00023136"/>
    </source>
</evidence>
<evidence type="ECO:0000256" key="1">
    <source>
        <dbReference type="ARBA" id="ARBA00005278"/>
    </source>
</evidence>
<evidence type="ECO:0008006" key="6">
    <source>
        <dbReference type="Google" id="ProtNLM"/>
    </source>
</evidence>
<dbReference type="PANTHER" id="PTHR22550:SF5">
    <property type="entry name" value="LEUCINE ZIPPER PROTEIN 4"/>
    <property type="match status" value="1"/>
</dbReference>
<feature type="transmembrane region" description="Helical" evidence="3">
    <location>
        <begin position="354"/>
        <end position="372"/>
    </location>
</feature>
<reference evidence="4 5" key="1">
    <citation type="submission" date="2016-11" db="EMBL/GenBank/DDBJ databases">
        <authorList>
            <person name="Jaros S."/>
            <person name="Januszkiewicz K."/>
            <person name="Wedrychowicz H."/>
        </authorList>
    </citation>
    <scope>NUCLEOTIDE SEQUENCE [LARGE SCALE GENOMIC DNA]</scope>
    <source>
        <strain evidence="4 5">Con a/3</strain>
    </source>
</reference>
<dbReference type="GO" id="GO:0009847">
    <property type="term" value="P:spore germination"/>
    <property type="evidence" value="ECO:0007669"/>
    <property type="project" value="UniProtKB-UniRule"/>
</dbReference>
<keyword evidence="3" id="KW-1133">Transmembrane helix</keyword>
<comment type="similarity">
    <text evidence="1">Belongs to the GerABKA family.</text>
</comment>
<name>A0A1V3GB80_9BACL</name>
<dbReference type="GO" id="GO:0005886">
    <property type="term" value="C:plasma membrane"/>
    <property type="evidence" value="ECO:0007669"/>
    <property type="project" value="UniProtKB-SubCell"/>
</dbReference>
<organism evidence="4 5">
    <name type="scientific">Fictibacillus arsenicus</name>
    <dbReference type="NCBI Taxonomy" id="255247"/>
    <lineage>
        <taxon>Bacteria</taxon>
        <taxon>Bacillati</taxon>
        <taxon>Bacillota</taxon>
        <taxon>Bacilli</taxon>
        <taxon>Bacillales</taxon>
        <taxon>Fictibacillaceae</taxon>
        <taxon>Fictibacillus</taxon>
    </lineage>
</organism>
<dbReference type="AlphaFoldDB" id="A0A1V3GB80"/>
<dbReference type="PANTHER" id="PTHR22550">
    <property type="entry name" value="SPORE GERMINATION PROTEIN"/>
    <property type="match status" value="1"/>
</dbReference>
<dbReference type="Pfam" id="PF03323">
    <property type="entry name" value="GerA"/>
    <property type="match status" value="1"/>
</dbReference>
<dbReference type="RefSeq" id="WP_077359525.1">
    <property type="nucleotide sequence ID" value="NZ_MQMF01000001.1"/>
</dbReference>
<dbReference type="EMBL" id="MQMF01000001">
    <property type="protein sequence ID" value="OOE14105.1"/>
    <property type="molecule type" value="Genomic_DNA"/>
</dbReference>
<keyword evidence="2 3" id="KW-0472">Membrane</keyword>